<feature type="signal peptide" evidence="1">
    <location>
        <begin position="1"/>
        <end position="17"/>
    </location>
</feature>
<comment type="caution">
    <text evidence="3">The sequence shown here is derived from an EMBL/GenBank/DDBJ whole genome shotgun (WGS) entry which is preliminary data.</text>
</comment>
<feature type="chain" id="PRO_5016445610" evidence="1">
    <location>
        <begin position="18"/>
        <end position="443"/>
    </location>
</feature>
<protein>
    <submittedName>
        <fullName evidence="3">Amidohydrolase</fullName>
    </submittedName>
</protein>
<evidence type="ECO:0000259" key="2">
    <source>
        <dbReference type="Pfam" id="PF01979"/>
    </source>
</evidence>
<dbReference type="PANTHER" id="PTHR43135">
    <property type="entry name" value="ALPHA-D-RIBOSE 1-METHYLPHOSPHONATE 5-TRIPHOSPHATE DIPHOSPHATASE"/>
    <property type="match status" value="1"/>
</dbReference>
<reference evidence="4" key="1">
    <citation type="submission" date="2018-05" db="EMBL/GenBank/DDBJ databases">
        <authorList>
            <person name="Li X."/>
        </authorList>
    </citation>
    <scope>NUCLEOTIDE SEQUENCE [LARGE SCALE GENOMIC DNA]</scope>
    <source>
        <strain evidence="4">HKS-05</strain>
    </source>
</reference>
<dbReference type="InterPro" id="IPR006680">
    <property type="entry name" value="Amidohydro-rel"/>
</dbReference>
<gene>
    <name evidence="3" type="ORF">DJ021_11485</name>
</gene>
<evidence type="ECO:0000256" key="1">
    <source>
        <dbReference type="SAM" id="SignalP"/>
    </source>
</evidence>
<name>A0A328B4K0_9CAUL</name>
<dbReference type="Gene3D" id="1.20.58.520">
    <property type="entry name" value="Amidohydrolase"/>
    <property type="match status" value="1"/>
</dbReference>
<dbReference type="GO" id="GO:0016810">
    <property type="term" value="F:hydrolase activity, acting on carbon-nitrogen (but not peptide) bonds"/>
    <property type="evidence" value="ECO:0007669"/>
    <property type="project" value="InterPro"/>
</dbReference>
<dbReference type="InterPro" id="IPR051781">
    <property type="entry name" value="Metallo-dep_Hydrolase"/>
</dbReference>
<dbReference type="OrthoDB" id="8098664at2"/>
<evidence type="ECO:0000313" key="3">
    <source>
        <dbReference type="EMBL" id="RAK61789.1"/>
    </source>
</evidence>
<dbReference type="InterPro" id="IPR032466">
    <property type="entry name" value="Metal_Hydrolase"/>
</dbReference>
<dbReference type="SUPFAM" id="SSF51338">
    <property type="entry name" value="Composite domain of metallo-dependent hydrolases"/>
    <property type="match status" value="1"/>
</dbReference>
<keyword evidence="1" id="KW-0732">Signal</keyword>
<dbReference type="Proteomes" id="UP000249842">
    <property type="component" value="Unassembled WGS sequence"/>
</dbReference>
<sequence>MRRLLALSALTLTAAFAAEARAEVTVLRDFTLIDGTGRPAAVNSAMVIDNGRITWVGPTGKLKAPAKAAVVNLKGKYVMPGLIDLHVHLGNVKDMVQDKKFFTQDNVEQDLRTYAAYGVTTVESLGTDSDLIFRLRAAQRAGRPTMARVYTAGQGFVFKGGYGGLAGVNQPVSSPAEIDREVAAQAAKGVDIIKLWLDDELGTMPKMPPEITKAIIDSAHKRGLRAVAHVFYLQDAKRLVAQGIDGFAHSVRDKPIDQELIDGMKRHGTWQLAETLSREASMFAYGERAPFLDDPFFKRGVSAQTLKILADAQRQKTVASAPHFHDYPAFLQTAEQNLGRLRAAGVPIGFGTDAGPPGRFPGYFEHWELQLMVQAGITPAEAIATATGRAAQFLRAKDLGTLQPTKWADLVVLDADPLTDIRNTRKIDAVYVAGRKVRSIWDK</sequence>
<dbReference type="EMBL" id="QFYP01000001">
    <property type="protein sequence ID" value="RAK61789.1"/>
    <property type="molecule type" value="Genomic_DNA"/>
</dbReference>
<dbReference type="Gene3D" id="2.30.40.10">
    <property type="entry name" value="Urease, subunit C, domain 1"/>
    <property type="match status" value="1"/>
</dbReference>
<feature type="domain" description="Amidohydrolase-related" evidence="2">
    <location>
        <begin position="77"/>
        <end position="437"/>
    </location>
</feature>
<dbReference type="Pfam" id="PF01979">
    <property type="entry name" value="Amidohydro_1"/>
    <property type="match status" value="1"/>
</dbReference>
<dbReference type="Gene3D" id="3.30.110.90">
    <property type="entry name" value="Amidohydrolase"/>
    <property type="match status" value="1"/>
</dbReference>
<accession>A0A328B4K0</accession>
<evidence type="ECO:0000313" key="4">
    <source>
        <dbReference type="Proteomes" id="UP000249842"/>
    </source>
</evidence>
<dbReference type="SUPFAM" id="SSF51556">
    <property type="entry name" value="Metallo-dependent hydrolases"/>
    <property type="match status" value="1"/>
</dbReference>
<proteinExistence type="predicted"/>
<dbReference type="AlphaFoldDB" id="A0A328B4K0"/>
<dbReference type="InterPro" id="IPR011059">
    <property type="entry name" value="Metal-dep_hydrolase_composite"/>
</dbReference>
<keyword evidence="3" id="KW-0378">Hydrolase</keyword>
<dbReference type="PANTHER" id="PTHR43135:SF3">
    <property type="entry name" value="ALPHA-D-RIBOSE 1-METHYLPHOSPHONATE 5-TRIPHOSPHATE DIPHOSPHATASE"/>
    <property type="match status" value="1"/>
</dbReference>
<dbReference type="Gene3D" id="3.40.50.10910">
    <property type="entry name" value="Amidohydrolase"/>
    <property type="match status" value="1"/>
</dbReference>
<keyword evidence="4" id="KW-1185">Reference proteome</keyword>
<organism evidence="3 4">
    <name type="scientific">Phenylobacterium hankyongense</name>
    <dbReference type="NCBI Taxonomy" id="1813876"/>
    <lineage>
        <taxon>Bacteria</taxon>
        <taxon>Pseudomonadati</taxon>
        <taxon>Pseudomonadota</taxon>
        <taxon>Alphaproteobacteria</taxon>
        <taxon>Caulobacterales</taxon>
        <taxon>Caulobacteraceae</taxon>
        <taxon>Phenylobacterium</taxon>
    </lineage>
</organism>